<keyword evidence="3" id="KW-1185">Reference proteome</keyword>
<dbReference type="EMBL" id="NBSK02000001">
    <property type="protein sequence ID" value="KAJ0227889.1"/>
    <property type="molecule type" value="Genomic_DNA"/>
</dbReference>
<dbReference type="AlphaFoldDB" id="A0A9R1XVV9"/>
<feature type="compositionally biased region" description="Basic residues" evidence="1">
    <location>
        <begin position="305"/>
        <end position="319"/>
    </location>
</feature>
<feature type="compositionally biased region" description="Basic and acidic residues" evidence="1">
    <location>
        <begin position="210"/>
        <end position="225"/>
    </location>
</feature>
<reference evidence="2 3" key="1">
    <citation type="journal article" date="2017" name="Nat. Commun.">
        <title>Genome assembly with in vitro proximity ligation data and whole-genome triplication in lettuce.</title>
        <authorList>
            <person name="Reyes-Chin-Wo S."/>
            <person name="Wang Z."/>
            <person name="Yang X."/>
            <person name="Kozik A."/>
            <person name="Arikit S."/>
            <person name="Song C."/>
            <person name="Xia L."/>
            <person name="Froenicke L."/>
            <person name="Lavelle D.O."/>
            <person name="Truco M.J."/>
            <person name="Xia R."/>
            <person name="Zhu S."/>
            <person name="Xu C."/>
            <person name="Xu H."/>
            <person name="Xu X."/>
            <person name="Cox K."/>
            <person name="Korf I."/>
            <person name="Meyers B.C."/>
            <person name="Michelmore R.W."/>
        </authorList>
    </citation>
    <scope>NUCLEOTIDE SEQUENCE [LARGE SCALE GENOMIC DNA]</scope>
    <source>
        <strain evidence="3">cv. Salinas</strain>
        <tissue evidence="2">Seedlings</tissue>
    </source>
</reference>
<gene>
    <name evidence="2" type="ORF">LSAT_V11C100037270</name>
</gene>
<proteinExistence type="predicted"/>
<feature type="compositionally biased region" description="Polar residues" evidence="1">
    <location>
        <begin position="270"/>
        <end position="283"/>
    </location>
</feature>
<comment type="caution">
    <text evidence="2">The sequence shown here is derived from an EMBL/GenBank/DDBJ whole genome shotgun (WGS) entry which is preliminary data.</text>
</comment>
<organism evidence="2 3">
    <name type="scientific">Lactuca sativa</name>
    <name type="common">Garden lettuce</name>
    <dbReference type="NCBI Taxonomy" id="4236"/>
    <lineage>
        <taxon>Eukaryota</taxon>
        <taxon>Viridiplantae</taxon>
        <taxon>Streptophyta</taxon>
        <taxon>Embryophyta</taxon>
        <taxon>Tracheophyta</taxon>
        <taxon>Spermatophyta</taxon>
        <taxon>Magnoliopsida</taxon>
        <taxon>eudicotyledons</taxon>
        <taxon>Gunneridae</taxon>
        <taxon>Pentapetalae</taxon>
        <taxon>asterids</taxon>
        <taxon>campanulids</taxon>
        <taxon>Asterales</taxon>
        <taxon>Asteraceae</taxon>
        <taxon>Cichorioideae</taxon>
        <taxon>Cichorieae</taxon>
        <taxon>Lactucinae</taxon>
        <taxon>Lactuca</taxon>
    </lineage>
</organism>
<feature type="compositionally biased region" description="Basic and acidic residues" evidence="1">
    <location>
        <begin position="284"/>
        <end position="304"/>
    </location>
</feature>
<feature type="compositionally biased region" description="Basic and acidic residues" evidence="1">
    <location>
        <begin position="135"/>
        <end position="153"/>
    </location>
</feature>
<evidence type="ECO:0000313" key="3">
    <source>
        <dbReference type="Proteomes" id="UP000235145"/>
    </source>
</evidence>
<name>A0A9R1XVV9_LACSA</name>
<feature type="compositionally biased region" description="Basic and acidic residues" evidence="1">
    <location>
        <begin position="175"/>
        <end position="184"/>
    </location>
</feature>
<evidence type="ECO:0000313" key="2">
    <source>
        <dbReference type="EMBL" id="KAJ0227889.1"/>
    </source>
</evidence>
<feature type="region of interest" description="Disordered" evidence="1">
    <location>
        <begin position="105"/>
        <end position="327"/>
    </location>
</feature>
<sequence length="356" mass="40630">MKHETENEKPLISENSVEFARLSKEQKSKLKEKALVYQKVQTVPNQVYAVTGVTQRQTEELRIIVDEDNAEGCEDYFWSAPIDNADETVGLSEKTTWRVKGRYIPEPINKPSSFDIPSASGTKDVPEEPMVEPDVPNKREEPKVQTKKNTESKKKGKTTATQKEKPKANFNIHKSQKELAEQKRLRNQRYATNLNERKKHWNSQNPNYEPPRKGSMDKGKEKLKENVSPNSYYSKSHNRKSCLGPEPTFGPRPRLGPRPRFGPQHRFGPNPSNGSSMSQVETNSLKDIKGKGKLVSDSEKENKKSSTKPRNQTKNHKPSKTTPTDTLKFKEDKTKIKVISDEQFDDEWYIDSGCVG</sequence>
<evidence type="ECO:0000256" key="1">
    <source>
        <dbReference type="SAM" id="MobiDB-lite"/>
    </source>
</evidence>
<dbReference type="Proteomes" id="UP000235145">
    <property type="component" value="Unassembled WGS sequence"/>
</dbReference>
<accession>A0A9R1XVV9</accession>
<protein>
    <submittedName>
        <fullName evidence="2">Uncharacterized protein</fullName>
    </submittedName>
</protein>